<organism evidence="4 5">
    <name type="scientific">Dimorphilus gyrociliatus</name>
    <dbReference type="NCBI Taxonomy" id="2664684"/>
    <lineage>
        <taxon>Eukaryota</taxon>
        <taxon>Metazoa</taxon>
        <taxon>Spiralia</taxon>
        <taxon>Lophotrochozoa</taxon>
        <taxon>Annelida</taxon>
        <taxon>Polychaeta</taxon>
        <taxon>Polychaeta incertae sedis</taxon>
        <taxon>Dinophilidae</taxon>
        <taxon>Dimorphilus</taxon>
    </lineage>
</organism>
<dbReference type="SUPFAM" id="SSF52540">
    <property type="entry name" value="P-loop containing nucleoside triphosphate hydrolases"/>
    <property type="match status" value="1"/>
</dbReference>
<evidence type="ECO:0000259" key="3">
    <source>
        <dbReference type="SMART" id="SM00382"/>
    </source>
</evidence>
<feature type="compositionally biased region" description="Polar residues" evidence="2">
    <location>
        <begin position="45"/>
        <end position="74"/>
    </location>
</feature>
<name>A0A7I8VN96_9ANNE</name>
<accession>A0A7I8VN96</accession>
<dbReference type="InterPro" id="IPR041664">
    <property type="entry name" value="AAA_16"/>
</dbReference>
<dbReference type="Gene3D" id="2.130.10.10">
    <property type="entry name" value="YVTN repeat-like/Quinoprotein amine dehydrogenase"/>
    <property type="match status" value="2"/>
</dbReference>
<gene>
    <name evidence="4" type="ORF">DGYR_LOCUS6005</name>
</gene>
<dbReference type="PROSITE" id="PS50082">
    <property type="entry name" value="WD_REPEATS_2"/>
    <property type="match status" value="1"/>
</dbReference>
<dbReference type="Proteomes" id="UP000549394">
    <property type="component" value="Unassembled WGS sequence"/>
</dbReference>
<dbReference type="SUPFAM" id="SSF50998">
    <property type="entry name" value="Quinoprotein alcohol dehydrogenase-like"/>
    <property type="match status" value="1"/>
</dbReference>
<evidence type="ECO:0000256" key="1">
    <source>
        <dbReference type="PROSITE-ProRule" id="PRU00221"/>
    </source>
</evidence>
<protein>
    <submittedName>
        <fullName evidence="4">DgyrCDS6251</fullName>
    </submittedName>
</protein>
<evidence type="ECO:0000313" key="5">
    <source>
        <dbReference type="Proteomes" id="UP000549394"/>
    </source>
</evidence>
<dbReference type="SMART" id="SM00382">
    <property type="entry name" value="AAA"/>
    <property type="match status" value="1"/>
</dbReference>
<keyword evidence="5" id="KW-1185">Reference proteome</keyword>
<dbReference type="InterPro" id="IPR015943">
    <property type="entry name" value="WD40/YVTN_repeat-like_dom_sf"/>
</dbReference>
<proteinExistence type="predicted"/>
<dbReference type="PANTHER" id="PTHR19871:SF45">
    <property type="entry name" value="NACHT DOMAIN-CONTAINING PROTEIN"/>
    <property type="match status" value="1"/>
</dbReference>
<dbReference type="PANTHER" id="PTHR19871">
    <property type="entry name" value="BETA TRANSDUCIN-RELATED PROTEIN"/>
    <property type="match status" value="1"/>
</dbReference>
<feature type="compositionally biased region" description="Low complexity" evidence="2">
    <location>
        <begin position="93"/>
        <end position="103"/>
    </location>
</feature>
<evidence type="ECO:0000313" key="4">
    <source>
        <dbReference type="EMBL" id="CAD5117483.1"/>
    </source>
</evidence>
<feature type="repeat" description="WD" evidence="1">
    <location>
        <begin position="1206"/>
        <end position="1250"/>
    </location>
</feature>
<dbReference type="InterPro" id="IPR003593">
    <property type="entry name" value="AAA+_ATPase"/>
</dbReference>
<dbReference type="Pfam" id="PF13191">
    <property type="entry name" value="AAA_16"/>
    <property type="match status" value="1"/>
</dbReference>
<dbReference type="OrthoDB" id="6134417at2759"/>
<dbReference type="InterPro" id="IPR027417">
    <property type="entry name" value="P-loop_NTPase"/>
</dbReference>
<keyword evidence="1" id="KW-0853">WD repeat</keyword>
<dbReference type="Gene3D" id="3.40.50.300">
    <property type="entry name" value="P-loop containing nucleotide triphosphate hydrolases"/>
    <property type="match status" value="1"/>
</dbReference>
<dbReference type="InterPro" id="IPR052752">
    <property type="entry name" value="NACHT-WD_repeat"/>
</dbReference>
<comment type="caution">
    <text evidence="4">The sequence shown here is derived from an EMBL/GenBank/DDBJ whole genome shotgun (WGS) entry which is preliminary data.</text>
</comment>
<feature type="compositionally biased region" description="Acidic residues" evidence="2">
    <location>
        <begin position="81"/>
        <end position="92"/>
    </location>
</feature>
<dbReference type="EMBL" id="CAJFCJ010000007">
    <property type="protein sequence ID" value="CAD5117483.1"/>
    <property type="molecule type" value="Genomic_DNA"/>
</dbReference>
<dbReference type="InterPro" id="IPR001680">
    <property type="entry name" value="WD40_rpt"/>
</dbReference>
<reference evidence="4 5" key="1">
    <citation type="submission" date="2020-08" db="EMBL/GenBank/DDBJ databases">
        <authorList>
            <person name="Hejnol A."/>
        </authorList>
    </citation>
    <scope>NUCLEOTIDE SEQUENCE [LARGE SCALE GENOMIC DNA]</scope>
</reference>
<feature type="domain" description="AAA+ ATPase" evidence="3">
    <location>
        <begin position="467"/>
        <end position="625"/>
    </location>
</feature>
<evidence type="ECO:0000256" key="2">
    <source>
        <dbReference type="SAM" id="MobiDB-lite"/>
    </source>
</evidence>
<dbReference type="SMART" id="SM00320">
    <property type="entry name" value="WD40"/>
    <property type="match status" value="3"/>
</dbReference>
<feature type="region of interest" description="Disordered" evidence="2">
    <location>
        <begin position="28"/>
        <end position="117"/>
    </location>
</feature>
<dbReference type="InterPro" id="IPR011047">
    <property type="entry name" value="Quinoprotein_ADH-like_sf"/>
</dbReference>
<sequence>MATTHMPERYLQSMCNDVTAFVARHSFSRRGTEKKKMGAGCSNGVPPQTHNNSSTRNEMSIHSTKTGKRTSISGDSSSNDDSLDEEPSEPLDSESPLHQSSHGPPSPSLPKPEDPKVASISTLQNRIQKLLYGRMDNTICDDENIIRLHLIMNGIEWEVEKKVFDSNIFPEIRDSLRERGYDFEVMYSGYGNHADRTLSKYFLRKYKHDLAIVCIGNKIGPLSLPTEIDIEDYNTIMQNVCHDAAAQTLLSTAYTVIPPKAKLCSPPPGGLIEWEKEAVLNGLMNSYLRSSLEEELDETILKETALDGSFVFVQRTFNGHQNNNSLPQNYFDLDVNGGIDEQLLTHLSKIIEATTEKVDASKHLTYTLPWLGDGINKEHIAHAKYLDSLKVDVTKLVKELIDRKLDTVTEARKRTYTRKISRMLEEEIEAQARQSLRIISKFNGRADVISKLQNYLITRHPNSLSDVSHPVVLHGARGCGKSSIASWLAHHYCYQSNWTGGICILRHVASTSFSNTLAQLLRTLSEQLCMLTDAPLSFAYRTTQQYVAVFGELIKKTAKGVPLLIILDGANALAEGGGGGWGWIPKDLPAHVRLIITTQTDSASHMAIRSVLERLDYEIEIPPLTATDSLTQFQFSLSEQGSIGIANRYQHILQRHLEDLRNPMYAKLLVVHSQFWKETPQLFSTYEEQFDALCDTLELNFGKSFRYIPLFLACSRFGLNQTEMLHLLSSNDRFMEDDSNKWKYTADYAFLFFKRHLQPFLTEFSMSGYVLTRIKHSNFSNSLFLKYEKDIKPIRQSLLDYFRSQSETIGNEYNRRKFDEMSWQMFKLQDESFVDNYVLNKDWLRKRICSSSVSSAMHDVSLALLLQPKNSSLSFLLEFLQKCSRPLSHDGSQLDSQLYLRLPSDNDQILNDAPAVRKMRDECIKSPCTPLLTPKPPCLPYYSNVEDEKRCSIMAIFRVKNSRRHIVVLEKEGRLRVINTSSGQTVRTLSGLNEPKNVKMSSTTKAVVLCDRELMVYDLNNGELLTKLKGVLNLFMPFFGIHNEEHVIALSRNRMYINVINASSGDVIATFKAGEDRFLDSLLVSDNGQKCVCGDEVQKPFPLLVWDLVNRRLIHDLRIPGNDFITKISAIDAEGRFIVCACKEIDDPTPYFLIVYDLHSGVLFKKWKPNHSPTCVAITPETVISGQEDGLVLVWDLISGILKYELRGHCDGPTHISLNSDNTKCVTFNTSGRDNSIRLWDVKHGELLASFCPDKHVTCCEISADGNQIFIGLTGYDDIITLSVANATIQDDNETFGDQHLSGKVFDLSNEKKK</sequence>
<dbReference type="Pfam" id="PF00400">
    <property type="entry name" value="WD40"/>
    <property type="match status" value="1"/>
</dbReference>